<comment type="caution">
    <text evidence="3">The sequence shown here is derived from an EMBL/GenBank/DDBJ whole genome shotgun (WGS) entry which is preliminary data.</text>
</comment>
<evidence type="ECO:0000256" key="1">
    <source>
        <dbReference type="SAM" id="Phobius"/>
    </source>
</evidence>
<sequence>MPWKCGESYKYPIPKPTGNPWEIILEPYLEEDKEKCDAWKEEVQTLLIFAGLFSAVIMAFVVQSYPMLQEDPNLALLSQITNSIQILNIASSNTSQSTTQVGPSLLVPSTSSTHIDIIWFLSLILSLTTILFGIVALQWIREHQCYAQSVDSKKALAMFQMHAEALEAWYVPQIFMGLPVLLQASLVLFFVGIIDFLFTLNQTVVIPVTVLVALTLISTMVTTVLPTFQFDVPTQCPYKSPQSWAFLQLSKWIYRNGYVVYSFFHSYPSEWAISQVRFNFL</sequence>
<accession>A0A9P5TL64</accession>
<keyword evidence="1" id="KW-0812">Transmembrane</keyword>
<feature type="transmembrane region" description="Helical" evidence="1">
    <location>
        <begin position="45"/>
        <end position="65"/>
    </location>
</feature>
<proteinExistence type="predicted"/>
<evidence type="ECO:0000313" key="4">
    <source>
        <dbReference type="Proteomes" id="UP000724874"/>
    </source>
</evidence>
<feature type="transmembrane region" description="Helical" evidence="1">
    <location>
        <begin position="117"/>
        <end position="140"/>
    </location>
</feature>
<dbReference type="EMBL" id="JADNYJ010000059">
    <property type="protein sequence ID" value="KAF8896748.1"/>
    <property type="molecule type" value="Genomic_DNA"/>
</dbReference>
<organism evidence="3 4">
    <name type="scientific">Gymnopilus junonius</name>
    <name type="common">Spectacular rustgill mushroom</name>
    <name type="synonym">Gymnopilus spectabilis subsp. junonius</name>
    <dbReference type="NCBI Taxonomy" id="109634"/>
    <lineage>
        <taxon>Eukaryota</taxon>
        <taxon>Fungi</taxon>
        <taxon>Dikarya</taxon>
        <taxon>Basidiomycota</taxon>
        <taxon>Agaricomycotina</taxon>
        <taxon>Agaricomycetes</taxon>
        <taxon>Agaricomycetidae</taxon>
        <taxon>Agaricales</taxon>
        <taxon>Agaricineae</taxon>
        <taxon>Hymenogastraceae</taxon>
        <taxon>Gymnopilus</taxon>
    </lineage>
</organism>
<dbReference type="Pfam" id="PF20153">
    <property type="entry name" value="DUF6535"/>
    <property type="match status" value="1"/>
</dbReference>
<dbReference type="AlphaFoldDB" id="A0A9P5TL64"/>
<gene>
    <name evidence="3" type="ORF">CPB84DRAFT_1681979</name>
</gene>
<dbReference type="Proteomes" id="UP000724874">
    <property type="component" value="Unassembled WGS sequence"/>
</dbReference>
<keyword evidence="1" id="KW-0472">Membrane</keyword>
<feature type="transmembrane region" description="Helical" evidence="1">
    <location>
        <begin position="174"/>
        <end position="198"/>
    </location>
</feature>
<keyword evidence="4" id="KW-1185">Reference proteome</keyword>
<evidence type="ECO:0000259" key="2">
    <source>
        <dbReference type="Pfam" id="PF20153"/>
    </source>
</evidence>
<keyword evidence="1" id="KW-1133">Transmembrane helix</keyword>
<dbReference type="InterPro" id="IPR045338">
    <property type="entry name" value="DUF6535"/>
</dbReference>
<feature type="domain" description="DUF6535" evidence="2">
    <location>
        <begin position="21"/>
        <end position="199"/>
    </location>
</feature>
<reference evidence="3" key="1">
    <citation type="submission" date="2020-11" db="EMBL/GenBank/DDBJ databases">
        <authorList>
            <consortium name="DOE Joint Genome Institute"/>
            <person name="Ahrendt S."/>
            <person name="Riley R."/>
            <person name="Andreopoulos W."/>
            <person name="LaButti K."/>
            <person name="Pangilinan J."/>
            <person name="Ruiz-duenas F.J."/>
            <person name="Barrasa J.M."/>
            <person name="Sanchez-Garcia M."/>
            <person name="Camarero S."/>
            <person name="Miyauchi S."/>
            <person name="Serrano A."/>
            <person name="Linde D."/>
            <person name="Babiker R."/>
            <person name="Drula E."/>
            <person name="Ayuso-Fernandez I."/>
            <person name="Pacheco R."/>
            <person name="Padilla G."/>
            <person name="Ferreira P."/>
            <person name="Barriuso J."/>
            <person name="Kellner H."/>
            <person name="Castanera R."/>
            <person name="Alfaro M."/>
            <person name="Ramirez L."/>
            <person name="Pisabarro A.G."/>
            <person name="Kuo A."/>
            <person name="Tritt A."/>
            <person name="Lipzen A."/>
            <person name="He G."/>
            <person name="Yan M."/>
            <person name="Ng V."/>
            <person name="Cullen D."/>
            <person name="Martin F."/>
            <person name="Rosso M.-N."/>
            <person name="Henrissat B."/>
            <person name="Hibbett D."/>
            <person name="Martinez A.T."/>
            <person name="Grigoriev I.V."/>
        </authorList>
    </citation>
    <scope>NUCLEOTIDE SEQUENCE</scope>
    <source>
        <strain evidence="3">AH 44721</strain>
    </source>
</reference>
<evidence type="ECO:0000313" key="3">
    <source>
        <dbReference type="EMBL" id="KAF8896748.1"/>
    </source>
</evidence>
<protein>
    <recommendedName>
        <fullName evidence="2">DUF6535 domain-containing protein</fullName>
    </recommendedName>
</protein>
<dbReference type="OrthoDB" id="3235960at2759"/>
<feature type="transmembrane region" description="Helical" evidence="1">
    <location>
        <begin position="204"/>
        <end position="225"/>
    </location>
</feature>
<name>A0A9P5TL64_GYMJU</name>